<dbReference type="EMBL" id="HE573018">
    <property type="protein sequence ID" value="CCC46745.1"/>
    <property type="molecule type" value="Genomic_DNA"/>
</dbReference>
<name>G0TS21_TRYVY</name>
<dbReference type="VEuPathDB" id="TriTrypDB:TvY486_0201580"/>
<organism evidence="1">
    <name type="scientific">Trypanosoma vivax (strain Y486)</name>
    <dbReference type="NCBI Taxonomy" id="1055687"/>
    <lineage>
        <taxon>Eukaryota</taxon>
        <taxon>Discoba</taxon>
        <taxon>Euglenozoa</taxon>
        <taxon>Kinetoplastea</taxon>
        <taxon>Metakinetoplastina</taxon>
        <taxon>Trypanosomatida</taxon>
        <taxon>Trypanosomatidae</taxon>
        <taxon>Trypanosoma</taxon>
        <taxon>Duttonella</taxon>
    </lineage>
</organism>
<sequence>MSQAKDAEGCVLNALKAAAAAGTVSALRDLRAEAVLQGGEGALLVLLDICNVDGKVGNFTFLNAAWKLLLSVASLATVEQCLFSKTLYFMTSQLERHIFTHDWSDARRVRLAAFVASHLVSTVRAQPVLALCDAAFVSVMTELHATVFFTVSTSERTEAAQQLYQTIALRLLAILNALGAVCDNTNSHTRERQSQLLRSCLAGVPPNVSSVADVEEVGSISAVSSLVAMLAVGQSLTSHLCDVSQLGTLLIASLLWIPDMRFVLLGDDEALDVPLLGLQTASSEYYDEGLCRSVARHAKELPFCLFYSELSGESEAEISEALSPDAQLLLLLRSIVRRSVQLLESEKGVLSEGGKEGVSQSVCGALLRRRTFSVLLAALLVPNDVSMARVLLVWEAAMEAMSDPYREALCTELLLLGDSQVEALFELSVTPHQVVCLRRFLNAVAVLLAEACRLLHRSPETFASACGVAPIAPDNGRGYNFCHMASILYHQSQLYQWWLGGTTPSVREAVCRTASETVRVLANLHDNVQSAFGEWKQQKDHSQRLCTLLASVPGLLSSILRVQQDHEATMGSITSVFLVLTQALQSFSEAAVSSQELGVCARFVASELVGLASFVACDDQTFVECVRRLVAISFLEDVQVGATGNSASFHEGTTVALPHSSPPDGMLQYHAAVSLRQFAQRNVSIPLEALRLTENFLVFLKKLLHSSAPAPSDEEIRARARICEETMSSRAAAWCEFACCNSRCRSMATESITTFVPSSNNVVDSAMDIITRDAPHSCSLHGDDMQSLASLQRCDELLRQVLRWQESTGRALEGPEEEALNKLGQLVEASRDMSRSAIARREKGAG</sequence>
<dbReference type="AlphaFoldDB" id="G0TS21"/>
<protein>
    <submittedName>
        <fullName evidence="1">Uncharacterized protein</fullName>
    </submittedName>
</protein>
<evidence type="ECO:0000313" key="1">
    <source>
        <dbReference type="EMBL" id="CCC46745.1"/>
    </source>
</evidence>
<gene>
    <name evidence="1" type="ORF">TVY486_0201580</name>
</gene>
<proteinExistence type="predicted"/>
<accession>G0TS21</accession>
<reference evidence="1" key="1">
    <citation type="journal article" date="2012" name="Proc. Natl. Acad. Sci. U.S.A.">
        <title>Antigenic diversity is generated by distinct evolutionary mechanisms in African trypanosome species.</title>
        <authorList>
            <person name="Jackson A.P."/>
            <person name="Berry A."/>
            <person name="Aslett M."/>
            <person name="Allison H.C."/>
            <person name="Burton P."/>
            <person name="Vavrova-Anderson J."/>
            <person name="Brown R."/>
            <person name="Browne H."/>
            <person name="Corton N."/>
            <person name="Hauser H."/>
            <person name="Gamble J."/>
            <person name="Gilderthorp R."/>
            <person name="Marcello L."/>
            <person name="McQuillan J."/>
            <person name="Otto T.D."/>
            <person name="Quail M.A."/>
            <person name="Sanders M.J."/>
            <person name="van Tonder A."/>
            <person name="Ginger M.L."/>
            <person name="Field M.C."/>
            <person name="Barry J.D."/>
            <person name="Hertz-Fowler C."/>
            <person name="Berriman M."/>
        </authorList>
    </citation>
    <scope>NUCLEOTIDE SEQUENCE</scope>
    <source>
        <strain evidence="1">Y486</strain>
    </source>
</reference>